<dbReference type="PANTHER" id="PTHR22722:SF5">
    <property type="entry name" value="LOW-DENSITY LIPOPROTEIN RECEPTOR-RELATED PROTEIN 1B"/>
    <property type="match status" value="1"/>
</dbReference>
<dbReference type="Gene3D" id="4.10.400.10">
    <property type="entry name" value="Low-density Lipoprotein Receptor"/>
    <property type="match status" value="3"/>
</dbReference>
<keyword evidence="2" id="KW-0812">Transmembrane</keyword>
<comment type="caution">
    <text evidence="9">Lacks conserved residue(s) required for the propagation of feature annotation.</text>
</comment>
<dbReference type="Proteomes" id="UP000694404">
    <property type="component" value="Unplaced"/>
</dbReference>
<keyword evidence="8" id="KW-0325">Glycoprotein</keyword>
<evidence type="ECO:0000313" key="11">
    <source>
        <dbReference type="Proteomes" id="UP000694404"/>
    </source>
</evidence>
<evidence type="ECO:0000256" key="6">
    <source>
        <dbReference type="ARBA" id="ARBA00023157"/>
    </source>
</evidence>
<organism evidence="10 11">
    <name type="scientific">Chelonoidis abingdonii</name>
    <name type="common">Abingdon island giant tortoise</name>
    <name type="synonym">Testudo abingdonii</name>
    <dbReference type="NCBI Taxonomy" id="106734"/>
    <lineage>
        <taxon>Eukaryota</taxon>
        <taxon>Metazoa</taxon>
        <taxon>Chordata</taxon>
        <taxon>Craniata</taxon>
        <taxon>Vertebrata</taxon>
        <taxon>Euteleostomi</taxon>
        <taxon>Archelosauria</taxon>
        <taxon>Testudinata</taxon>
        <taxon>Testudines</taxon>
        <taxon>Cryptodira</taxon>
        <taxon>Durocryptodira</taxon>
        <taxon>Testudinoidea</taxon>
        <taxon>Testudinidae</taxon>
        <taxon>Chelonoidis</taxon>
    </lineage>
</organism>
<dbReference type="InterPro" id="IPR023415">
    <property type="entry name" value="LDLR_class-A_CS"/>
</dbReference>
<dbReference type="InterPro" id="IPR051221">
    <property type="entry name" value="LDLR-related"/>
</dbReference>
<keyword evidence="5" id="KW-0472">Membrane</keyword>
<evidence type="ECO:0000256" key="8">
    <source>
        <dbReference type="ARBA" id="ARBA00023180"/>
    </source>
</evidence>
<proteinExistence type="predicted"/>
<dbReference type="InterPro" id="IPR002172">
    <property type="entry name" value="LDrepeatLR_classA_rpt"/>
</dbReference>
<keyword evidence="3" id="KW-0677">Repeat</keyword>
<sequence length="251" mass="26431">MTHPRAIVVDPLNGWVAVNGSGGASPCAAGCEGKCLCHNQPPPLGTARLTQTPCVCLAPWPARTCPPNQFSCASGRCIPISWTCDLDDDCGDRSDESCNSGRCIPVHWTCDGDNDCGDYSDETHANCTNQGEPPPPGCRLDGLCIPMRWRCDGDTDCMDSSDEKSCEGVTHVCDPNVKFGCKDSGNGQGEASIQLAGAEGGGEGTLDPDVGVEQGPFTSLPLDPHGTWVWRPWAHAPENGAAQNVSLKYGL</sequence>
<comment type="subcellular location">
    <subcellularLocation>
        <location evidence="1">Membrane</location>
        <topology evidence="1">Single-pass membrane protein</topology>
    </subcellularLocation>
</comment>
<dbReference type="InterPro" id="IPR036055">
    <property type="entry name" value="LDL_receptor-like_sf"/>
</dbReference>
<dbReference type="GO" id="GO:0005886">
    <property type="term" value="C:plasma membrane"/>
    <property type="evidence" value="ECO:0007669"/>
    <property type="project" value="TreeGrafter"/>
</dbReference>
<dbReference type="AlphaFoldDB" id="A0A8C0GDM4"/>
<evidence type="ECO:0000256" key="2">
    <source>
        <dbReference type="ARBA" id="ARBA00022692"/>
    </source>
</evidence>
<dbReference type="PROSITE" id="PS01209">
    <property type="entry name" value="LDLRA_1"/>
    <property type="match status" value="2"/>
</dbReference>
<dbReference type="PRINTS" id="PR00261">
    <property type="entry name" value="LDLRECEPTOR"/>
</dbReference>
<evidence type="ECO:0000313" key="10">
    <source>
        <dbReference type="Ensembl" id="ENSCABP00000006170.1"/>
    </source>
</evidence>
<evidence type="ECO:0000256" key="4">
    <source>
        <dbReference type="ARBA" id="ARBA00022989"/>
    </source>
</evidence>
<keyword evidence="4" id="KW-1133">Transmembrane helix</keyword>
<dbReference type="SMART" id="SM00192">
    <property type="entry name" value="LDLa"/>
    <property type="match status" value="3"/>
</dbReference>
<dbReference type="SUPFAM" id="SSF57424">
    <property type="entry name" value="LDL receptor-like module"/>
    <property type="match status" value="3"/>
</dbReference>
<dbReference type="Ensembl" id="ENSCABT00000006730.1">
    <property type="protein sequence ID" value="ENSCABP00000006170.1"/>
    <property type="gene ID" value="ENSCABG00000004652.1"/>
</dbReference>
<evidence type="ECO:0000256" key="5">
    <source>
        <dbReference type="ARBA" id="ARBA00023136"/>
    </source>
</evidence>
<dbReference type="PANTHER" id="PTHR22722">
    <property type="entry name" value="LOW-DENSITY LIPOPROTEIN RECEPTOR-RELATED PROTEIN 2-RELATED"/>
    <property type="match status" value="1"/>
</dbReference>
<dbReference type="Pfam" id="PF00057">
    <property type="entry name" value="Ldl_recept_a"/>
    <property type="match status" value="3"/>
</dbReference>
<feature type="disulfide bond" evidence="9">
    <location>
        <begin position="72"/>
        <end position="90"/>
    </location>
</feature>
<keyword evidence="6 9" id="KW-1015">Disulfide bond</keyword>
<feature type="disulfide bond" evidence="9">
    <location>
        <begin position="151"/>
        <end position="166"/>
    </location>
</feature>
<evidence type="ECO:0000256" key="3">
    <source>
        <dbReference type="ARBA" id="ARBA00022737"/>
    </source>
</evidence>
<protein>
    <submittedName>
        <fullName evidence="10">Uncharacterized protein</fullName>
    </submittedName>
</protein>
<dbReference type="GeneTree" id="ENSGT00940000157899"/>
<dbReference type="PROSITE" id="PS50068">
    <property type="entry name" value="LDLRA_2"/>
    <property type="match status" value="3"/>
</dbReference>
<evidence type="ECO:0000256" key="7">
    <source>
        <dbReference type="ARBA" id="ARBA00023170"/>
    </source>
</evidence>
<keyword evidence="11" id="KW-1185">Reference proteome</keyword>
<name>A0A8C0GDM4_CHEAB</name>
<feature type="disulfide bond" evidence="9">
    <location>
        <begin position="65"/>
        <end position="77"/>
    </location>
</feature>
<evidence type="ECO:0000256" key="9">
    <source>
        <dbReference type="PROSITE-ProRule" id="PRU00124"/>
    </source>
</evidence>
<dbReference type="FunFam" id="4.10.400.10:FF:000011">
    <property type="entry name" value="Low-density lipoprotein receptor-related protein 1"/>
    <property type="match status" value="1"/>
</dbReference>
<dbReference type="CDD" id="cd00112">
    <property type="entry name" value="LDLa"/>
    <property type="match status" value="2"/>
</dbReference>
<dbReference type="FunFam" id="4.10.400.10:FF:000010">
    <property type="entry name" value="Low-density lipoprotein receptor-related protein 1"/>
    <property type="match status" value="1"/>
</dbReference>
<evidence type="ECO:0000256" key="1">
    <source>
        <dbReference type="ARBA" id="ARBA00004167"/>
    </source>
</evidence>
<accession>A0A8C0GDM4</accession>
<reference evidence="10" key="1">
    <citation type="submission" date="2025-08" db="UniProtKB">
        <authorList>
            <consortium name="Ensembl"/>
        </authorList>
    </citation>
    <scope>IDENTIFICATION</scope>
</reference>
<reference evidence="10" key="2">
    <citation type="submission" date="2025-09" db="UniProtKB">
        <authorList>
            <consortium name="Ensembl"/>
        </authorList>
    </citation>
    <scope>IDENTIFICATION</scope>
</reference>
<dbReference type="GO" id="GO:0005041">
    <property type="term" value="F:low-density lipoprotein particle receptor activity"/>
    <property type="evidence" value="ECO:0007669"/>
    <property type="project" value="TreeGrafter"/>
</dbReference>
<dbReference type="GO" id="GO:0043235">
    <property type="term" value="C:receptor complex"/>
    <property type="evidence" value="ECO:0007669"/>
    <property type="project" value="TreeGrafter"/>
</dbReference>
<keyword evidence="7" id="KW-0675">Receptor</keyword>
<feature type="disulfide bond" evidence="9">
    <location>
        <begin position="98"/>
        <end position="116"/>
    </location>
</feature>